<reference evidence="1" key="1">
    <citation type="submission" date="2020-01" db="EMBL/GenBank/DDBJ databases">
        <authorList>
            <person name="Mishra B."/>
        </authorList>
    </citation>
    <scope>NUCLEOTIDE SEQUENCE [LARGE SCALE GENOMIC DNA]</scope>
</reference>
<protein>
    <submittedName>
        <fullName evidence="1">Uncharacterized protein</fullName>
    </submittedName>
</protein>
<dbReference type="Proteomes" id="UP000467841">
    <property type="component" value="Unassembled WGS sequence"/>
</dbReference>
<organism evidence="1 2">
    <name type="scientific">Microthlaspi erraticum</name>
    <dbReference type="NCBI Taxonomy" id="1685480"/>
    <lineage>
        <taxon>Eukaryota</taxon>
        <taxon>Viridiplantae</taxon>
        <taxon>Streptophyta</taxon>
        <taxon>Embryophyta</taxon>
        <taxon>Tracheophyta</taxon>
        <taxon>Spermatophyta</taxon>
        <taxon>Magnoliopsida</taxon>
        <taxon>eudicotyledons</taxon>
        <taxon>Gunneridae</taxon>
        <taxon>Pentapetalae</taxon>
        <taxon>rosids</taxon>
        <taxon>malvids</taxon>
        <taxon>Brassicales</taxon>
        <taxon>Brassicaceae</taxon>
        <taxon>Coluteocarpeae</taxon>
        <taxon>Microthlaspi</taxon>
    </lineage>
</organism>
<dbReference type="AlphaFoldDB" id="A0A6D2JRR8"/>
<name>A0A6D2JRR8_9BRAS</name>
<keyword evidence="2" id="KW-1185">Reference proteome</keyword>
<gene>
    <name evidence="1" type="ORF">MERR_LOCUS27182</name>
</gene>
<evidence type="ECO:0000313" key="2">
    <source>
        <dbReference type="Proteomes" id="UP000467841"/>
    </source>
</evidence>
<accession>A0A6D2JRR8</accession>
<sequence length="110" mass="12718">MDERFRPRPSVCFPDRPVRSVRSDTFRPIAAYSFPVRACRANGFCRAIEIRPSTAIPSRLDRNGRPGWKLLGQNSLLRVRGQCLARIVFSHLFLLLSYLKTKKTQKQNKN</sequence>
<dbReference type="EMBL" id="CACVBM020001219">
    <property type="protein sequence ID" value="CAA7039947.1"/>
    <property type="molecule type" value="Genomic_DNA"/>
</dbReference>
<comment type="caution">
    <text evidence="1">The sequence shown here is derived from an EMBL/GenBank/DDBJ whole genome shotgun (WGS) entry which is preliminary data.</text>
</comment>
<proteinExistence type="predicted"/>
<evidence type="ECO:0000313" key="1">
    <source>
        <dbReference type="EMBL" id="CAA7039947.1"/>
    </source>
</evidence>